<sequence length="42" mass="4674">MKRWLMILLFAAGGLATEIAHPVQCTLLSVSRQHTGKRRKPG</sequence>
<comment type="caution">
    <text evidence="1">The sequence shown here is derived from an EMBL/GenBank/DDBJ whole genome shotgun (WGS) entry which is preliminary data.</text>
</comment>
<name>A0ABU5WHK9_9BURK</name>
<evidence type="ECO:0000313" key="2">
    <source>
        <dbReference type="Proteomes" id="UP001304467"/>
    </source>
</evidence>
<dbReference type="Proteomes" id="UP001304467">
    <property type="component" value="Unassembled WGS sequence"/>
</dbReference>
<accession>A0ABU5WHK9</accession>
<protein>
    <submittedName>
        <fullName evidence="1">Uncharacterized protein</fullName>
    </submittedName>
</protein>
<keyword evidence="2" id="KW-1185">Reference proteome</keyword>
<organism evidence="1 2">
    <name type="scientific">Burkholderia anthinoferrum</name>
    <dbReference type="NCBI Taxonomy" id="3090833"/>
    <lineage>
        <taxon>Bacteria</taxon>
        <taxon>Pseudomonadati</taxon>
        <taxon>Pseudomonadota</taxon>
        <taxon>Betaproteobacteria</taxon>
        <taxon>Burkholderiales</taxon>
        <taxon>Burkholderiaceae</taxon>
        <taxon>Burkholderia</taxon>
    </lineage>
</organism>
<proteinExistence type="predicted"/>
<dbReference type="EMBL" id="JAWRLE010000002">
    <property type="protein sequence ID" value="MEB2577783.1"/>
    <property type="molecule type" value="Genomic_DNA"/>
</dbReference>
<dbReference type="RefSeq" id="WP_256939970.1">
    <property type="nucleotide sequence ID" value="NZ_JAWRKY010000001.1"/>
</dbReference>
<gene>
    <name evidence="1" type="ORF">SB593_02245</name>
</gene>
<evidence type="ECO:0000313" key="1">
    <source>
        <dbReference type="EMBL" id="MEB2577783.1"/>
    </source>
</evidence>
<reference evidence="1 2" key="1">
    <citation type="journal article" date="2023" name="Front. Microbiol.">
        <title>Genomic analyses of Burkholderia respiratory isolates indicates two evolutionarily distinct B. anthina clades.</title>
        <authorList>
            <person name="Pham A."/>
            <person name="Volmer J.G."/>
            <person name="Chambers D.C."/>
            <person name="Smith D.J."/>
            <person name="Reid D.W."/>
            <person name="Burr L."/>
            <person name="Wells T.J."/>
        </authorList>
    </citation>
    <scope>NUCLEOTIDE SEQUENCE [LARGE SCALE GENOMIC DNA]</scope>
    <source>
        <strain evidence="1 2">BCCIQ07A</strain>
    </source>
</reference>